<evidence type="ECO:0000256" key="2">
    <source>
        <dbReference type="SAM" id="SignalP"/>
    </source>
</evidence>
<evidence type="ECO:0000313" key="3">
    <source>
        <dbReference type="EMBL" id="QNP50418.1"/>
    </source>
</evidence>
<evidence type="ECO:0000256" key="1">
    <source>
        <dbReference type="SAM" id="MobiDB-lite"/>
    </source>
</evidence>
<dbReference type="Proteomes" id="UP000516028">
    <property type="component" value="Chromosome"/>
</dbReference>
<organism evidence="3 4">
    <name type="scientific">Diaphorobacter aerolatus</name>
    <dbReference type="NCBI Taxonomy" id="1288495"/>
    <lineage>
        <taxon>Bacteria</taxon>
        <taxon>Pseudomonadati</taxon>
        <taxon>Pseudomonadota</taxon>
        <taxon>Betaproteobacteria</taxon>
        <taxon>Burkholderiales</taxon>
        <taxon>Comamonadaceae</taxon>
        <taxon>Diaphorobacter</taxon>
    </lineage>
</organism>
<feature type="signal peptide" evidence="2">
    <location>
        <begin position="1"/>
        <end position="23"/>
    </location>
</feature>
<gene>
    <name evidence="3" type="ORF">H9K75_05505</name>
</gene>
<feature type="compositionally biased region" description="Low complexity" evidence="1">
    <location>
        <begin position="69"/>
        <end position="82"/>
    </location>
</feature>
<sequence>MRAGFGHRTGTVAVMVAIGISLAACKDNASEVAPPATTAPAAPVAPPATVAPPPVSPAPVPAPMPAPAAPAQQAPAAATATPKKVSMSVQGVSPSGVTVRVKGIEIGADATVVDVSISFANRINASTMLAMADTFLEDENHNRLQIKRPDSNRNLTLRQGETLDGQLVFLGAVPASARKLRLVFNDGYQEDNIVAPGLAMELPLQGS</sequence>
<feature type="compositionally biased region" description="Pro residues" evidence="1">
    <location>
        <begin position="49"/>
        <end position="68"/>
    </location>
</feature>
<evidence type="ECO:0008006" key="5">
    <source>
        <dbReference type="Google" id="ProtNLM"/>
    </source>
</evidence>
<protein>
    <recommendedName>
        <fullName evidence="5">DUF4352 domain-containing protein</fullName>
    </recommendedName>
</protein>
<accession>A0A7H0GQ52</accession>
<dbReference type="KEGG" id="daer:H9K75_05505"/>
<dbReference type="PROSITE" id="PS51257">
    <property type="entry name" value="PROKAR_LIPOPROTEIN"/>
    <property type="match status" value="1"/>
</dbReference>
<evidence type="ECO:0000313" key="4">
    <source>
        <dbReference type="Proteomes" id="UP000516028"/>
    </source>
</evidence>
<proteinExistence type="predicted"/>
<feature type="chain" id="PRO_5028861642" description="DUF4352 domain-containing protein" evidence="2">
    <location>
        <begin position="24"/>
        <end position="207"/>
    </location>
</feature>
<feature type="region of interest" description="Disordered" evidence="1">
    <location>
        <begin position="49"/>
        <end position="82"/>
    </location>
</feature>
<reference evidence="3 4" key="1">
    <citation type="submission" date="2020-08" db="EMBL/GenBank/DDBJ databases">
        <title>Genome sequence of Diaphorobacter aerolatus KACC 16536T.</title>
        <authorList>
            <person name="Hyun D.-W."/>
            <person name="Bae J.-W."/>
        </authorList>
    </citation>
    <scope>NUCLEOTIDE SEQUENCE [LARGE SCALE GENOMIC DNA]</scope>
    <source>
        <strain evidence="3 4">KACC 16536</strain>
    </source>
</reference>
<dbReference type="AlphaFoldDB" id="A0A7H0GQ52"/>
<dbReference type="EMBL" id="CP060783">
    <property type="protein sequence ID" value="QNP50418.1"/>
    <property type="molecule type" value="Genomic_DNA"/>
</dbReference>
<keyword evidence="2" id="KW-0732">Signal</keyword>
<name>A0A7H0GQ52_9BURK</name>
<keyword evidence="4" id="KW-1185">Reference proteome</keyword>